<dbReference type="EMBL" id="CP016779">
    <property type="protein sequence ID" value="ASY24307.1"/>
    <property type="molecule type" value="Genomic_DNA"/>
</dbReference>
<dbReference type="GO" id="GO:0008270">
    <property type="term" value="F:zinc ion binding"/>
    <property type="evidence" value="ECO:0007669"/>
    <property type="project" value="TreeGrafter"/>
</dbReference>
<evidence type="ECO:0000256" key="4">
    <source>
        <dbReference type="ARBA" id="ARBA00023015"/>
    </source>
</evidence>
<organism evidence="8 9">
    <name type="scientific">Candidatus Nanopelagicus abundans</name>
    <dbReference type="NCBI Taxonomy" id="1884916"/>
    <lineage>
        <taxon>Bacteria</taxon>
        <taxon>Bacillati</taxon>
        <taxon>Actinomycetota</taxon>
        <taxon>Actinomycetes</taxon>
        <taxon>Candidatus Nanopelagicales</taxon>
        <taxon>Candidatus Nanopelagicaceae</taxon>
        <taxon>Candidatus Nanopelagicus</taxon>
    </lineage>
</organism>
<dbReference type="GO" id="GO:1900376">
    <property type="term" value="P:regulation of secondary metabolite biosynthetic process"/>
    <property type="evidence" value="ECO:0007669"/>
    <property type="project" value="TreeGrafter"/>
</dbReference>
<comment type="cofactor">
    <cofactor evidence="7">
        <name>Zn(2+)</name>
        <dbReference type="ChEBI" id="CHEBI:29105"/>
    </cofactor>
    <text evidence="7">Binds 1 zinc ion per subunit.</text>
</comment>
<feature type="binding site" evidence="7">
    <location>
        <position position="131"/>
    </location>
    <ligand>
        <name>Zn(2+)</name>
        <dbReference type="ChEBI" id="CHEBI:29105"/>
    </ligand>
</feature>
<evidence type="ECO:0000256" key="2">
    <source>
        <dbReference type="ARBA" id="ARBA00022491"/>
    </source>
</evidence>
<comment type="similarity">
    <text evidence="1">Belongs to the Fur family.</text>
</comment>
<dbReference type="PANTHER" id="PTHR33202:SF7">
    <property type="entry name" value="FERRIC UPTAKE REGULATION PROTEIN"/>
    <property type="match status" value="1"/>
</dbReference>
<dbReference type="Proteomes" id="UP000217210">
    <property type="component" value="Chromosome"/>
</dbReference>
<dbReference type="OrthoDB" id="8659436at2"/>
<evidence type="ECO:0000256" key="7">
    <source>
        <dbReference type="PIRSR" id="PIRSR602481-1"/>
    </source>
</evidence>
<dbReference type="InterPro" id="IPR002481">
    <property type="entry name" value="FUR"/>
</dbReference>
<dbReference type="InterPro" id="IPR036388">
    <property type="entry name" value="WH-like_DNA-bd_sf"/>
</dbReference>
<feature type="binding site" evidence="7">
    <location>
        <position position="91"/>
    </location>
    <ligand>
        <name>Zn(2+)</name>
        <dbReference type="ChEBI" id="CHEBI:29105"/>
    </ligand>
</feature>
<keyword evidence="2" id="KW-0678">Repressor</keyword>
<dbReference type="SUPFAM" id="SSF46785">
    <property type="entry name" value="Winged helix' DNA-binding domain"/>
    <property type="match status" value="1"/>
</dbReference>
<keyword evidence="6" id="KW-0804">Transcription</keyword>
<dbReference type="RefSeq" id="WP_095688563.1">
    <property type="nucleotide sequence ID" value="NZ_CP016779.1"/>
</dbReference>
<evidence type="ECO:0000256" key="3">
    <source>
        <dbReference type="ARBA" id="ARBA00022833"/>
    </source>
</evidence>
<dbReference type="InterPro" id="IPR043135">
    <property type="entry name" value="Fur_C"/>
</dbReference>
<feature type="binding site" evidence="7">
    <location>
        <position position="128"/>
    </location>
    <ligand>
        <name>Zn(2+)</name>
        <dbReference type="ChEBI" id="CHEBI:29105"/>
    </ligand>
</feature>
<dbReference type="GO" id="GO:0003700">
    <property type="term" value="F:DNA-binding transcription factor activity"/>
    <property type="evidence" value="ECO:0007669"/>
    <property type="project" value="InterPro"/>
</dbReference>
<dbReference type="Gene3D" id="1.10.10.10">
    <property type="entry name" value="Winged helix-like DNA-binding domain superfamily/Winged helix DNA-binding domain"/>
    <property type="match status" value="1"/>
</dbReference>
<dbReference type="AlphaFoldDB" id="A0A249L5M1"/>
<evidence type="ECO:0000256" key="5">
    <source>
        <dbReference type="ARBA" id="ARBA00023125"/>
    </source>
</evidence>
<reference evidence="8 9" key="1">
    <citation type="submission" date="2016-07" db="EMBL/GenBank/DDBJ databases">
        <title>High microdiversification within the ubiquitous acI lineage of Actinobacteria.</title>
        <authorList>
            <person name="Neuenschwander S.M."/>
            <person name="Salcher M."/>
            <person name="Ghai R."/>
            <person name="Pernthaler J."/>
        </authorList>
    </citation>
    <scope>NUCLEOTIDE SEQUENCE [LARGE SCALE GENOMIC DNA]</scope>
    <source>
        <strain evidence="8">MMS-IIB-91</strain>
    </source>
</reference>
<dbReference type="PANTHER" id="PTHR33202">
    <property type="entry name" value="ZINC UPTAKE REGULATION PROTEIN"/>
    <property type="match status" value="1"/>
</dbReference>
<dbReference type="Pfam" id="PF01475">
    <property type="entry name" value="FUR"/>
    <property type="match status" value="1"/>
</dbReference>
<dbReference type="KEGG" id="nab:B1sIIB91_05380"/>
<keyword evidence="3 7" id="KW-0862">Zinc</keyword>
<evidence type="ECO:0000256" key="1">
    <source>
        <dbReference type="ARBA" id="ARBA00007957"/>
    </source>
</evidence>
<evidence type="ECO:0000256" key="6">
    <source>
        <dbReference type="ARBA" id="ARBA00023163"/>
    </source>
</evidence>
<accession>A0A249L5M1</accession>
<name>A0A249L5M1_9ACTN</name>
<keyword evidence="4" id="KW-0805">Transcription regulation</keyword>
<evidence type="ECO:0000313" key="9">
    <source>
        <dbReference type="Proteomes" id="UP000217210"/>
    </source>
</evidence>
<keyword evidence="7" id="KW-0479">Metal-binding</keyword>
<dbReference type="Gene3D" id="3.30.1490.190">
    <property type="match status" value="1"/>
</dbReference>
<dbReference type="GO" id="GO:0045892">
    <property type="term" value="P:negative regulation of DNA-templated transcription"/>
    <property type="evidence" value="ECO:0007669"/>
    <property type="project" value="TreeGrafter"/>
</dbReference>
<proteinExistence type="inferred from homology"/>
<dbReference type="InterPro" id="IPR036390">
    <property type="entry name" value="WH_DNA-bd_sf"/>
</dbReference>
<evidence type="ECO:0000313" key="8">
    <source>
        <dbReference type="EMBL" id="ASY24307.1"/>
    </source>
</evidence>
<protein>
    <submittedName>
        <fullName evidence="8">Fur family transcriptional regulator, ferric uptake regulator</fullName>
    </submittedName>
</protein>
<keyword evidence="9" id="KW-1185">Reference proteome</keyword>
<dbReference type="CDD" id="cd07153">
    <property type="entry name" value="Fur_like"/>
    <property type="match status" value="1"/>
</dbReference>
<feature type="binding site" evidence="7">
    <location>
        <position position="88"/>
    </location>
    <ligand>
        <name>Zn(2+)</name>
        <dbReference type="ChEBI" id="CHEBI:29105"/>
    </ligand>
</feature>
<gene>
    <name evidence="8" type="ORF">B1sIIB91_05380</name>
</gene>
<sequence length="146" mass="15881">MAHELHEKGLRLTPQRELVLSAVRSLGHATPEEVAEKVRSTHPGINLSTVYRNLETLENVGLVLHTHLGHGGATYHAAEELTHLHLVCSDCGGIGDAPIEAAANFVNTLSDDYGFKTDVTHFAIYGLCAKCAEKNDQKKRTDGKTK</sequence>
<keyword evidence="5" id="KW-0238">DNA-binding</keyword>
<dbReference type="GO" id="GO:0000976">
    <property type="term" value="F:transcription cis-regulatory region binding"/>
    <property type="evidence" value="ECO:0007669"/>
    <property type="project" value="TreeGrafter"/>
</dbReference>